<proteinExistence type="evidence at transcript level"/>
<name>A0A6F9DJF1_9ASCI</name>
<keyword evidence="1" id="KW-1133">Transmembrane helix</keyword>
<feature type="transmembrane region" description="Helical" evidence="1">
    <location>
        <begin position="15"/>
        <end position="37"/>
    </location>
</feature>
<organism evidence="2">
    <name type="scientific">Phallusia mammillata</name>
    <dbReference type="NCBI Taxonomy" id="59560"/>
    <lineage>
        <taxon>Eukaryota</taxon>
        <taxon>Metazoa</taxon>
        <taxon>Chordata</taxon>
        <taxon>Tunicata</taxon>
        <taxon>Ascidiacea</taxon>
        <taxon>Phlebobranchia</taxon>
        <taxon>Ascidiidae</taxon>
        <taxon>Phallusia</taxon>
    </lineage>
</organism>
<keyword evidence="1" id="KW-0472">Membrane</keyword>
<reference evidence="2" key="1">
    <citation type="submission" date="2020-04" db="EMBL/GenBank/DDBJ databases">
        <authorList>
            <person name="Neveu A P."/>
        </authorList>
    </citation>
    <scope>NUCLEOTIDE SEQUENCE</scope>
    <source>
        <tissue evidence="2">Whole embryo</tissue>
    </source>
</reference>
<sequence length="133" mass="14958">MSIMLHKSCLTNEKWLLCFVLPGTLVLIGLGLILLLVCSFCCQCCKKNKNYKEDSKMSTTGSTSSERVDVENVLYSNQVELEGFHQQTLSRSSAVSDFEPDYANVETSLVDNVLYYGQETEQEPQPNVYAEIN</sequence>
<evidence type="ECO:0000256" key="1">
    <source>
        <dbReference type="SAM" id="Phobius"/>
    </source>
</evidence>
<keyword evidence="1" id="KW-0812">Transmembrane</keyword>
<gene>
    <name evidence="2" type="primary">LOC108950759</name>
</gene>
<protein>
    <submittedName>
        <fullName evidence="2">Uncharacterized protein LOC108950759</fullName>
    </submittedName>
</protein>
<dbReference type="EMBL" id="LR787469">
    <property type="protein sequence ID" value="CAB3263331.1"/>
    <property type="molecule type" value="mRNA"/>
</dbReference>
<evidence type="ECO:0000313" key="2">
    <source>
        <dbReference type="EMBL" id="CAB3263331.1"/>
    </source>
</evidence>
<accession>A0A6F9DJF1</accession>
<dbReference type="AlphaFoldDB" id="A0A6F9DJF1"/>